<dbReference type="PROSITE" id="PS51088">
    <property type="entry name" value="TEA_2"/>
    <property type="match status" value="1"/>
</dbReference>
<evidence type="ECO:0000256" key="3">
    <source>
        <dbReference type="SAM" id="MobiDB-lite"/>
    </source>
</evidence>
<dbReference type="STRING" id="946122.A0A0C2X007"/>
<feature type="region of interest" description="Disordered" evidence="3">
    <location>
        <begin position="407"/>
        <end position="440"/>
    </location>
</feature>
<feature type="compositionally biased region" description="Basic and acidic residues" evidence="3">
    <location>
        <begin position="170"/>
        <end position="181"/>
    </location>
</feature>
<name>A0A0C2X007_AMAMK</name>
<dbReference type="AlphaFoldDB" id="A0A0C2X007"/>
<dbReference type="InterPro" id="IPR038096">
    <property type="entry name" value="TEA/ATTS_sf"/>
</dbReference>
<feature type="domain" description="TEA" evidence="4">
    <location>
        <begin position="45"/>
        <end position="136"/>
    </location>
</feature>
<evidence type="ECO:0000259" key="4">
    <source>
        <dbReference type="PROSITE" id="PS51088"/>
    </source>
</evidence>
<protein>
    <recommendedName>
        <fullName evidence="4">TEA domain-containing protein</fullName>
    </recommendedName>
</protein>
<dbReference type="HOGENOM" id="CLU_532039_0_0_1"/>
<comment type="similarity">
    <text evidence="1">Belongs to the TEC1 family.</text>
</comment>
<evidence type="ECO:0000256" key="1">
    <source>
        <dbReference type="ARBA" id="ARBA00008421"/>
    </source>
</evidence>
<feature type="compositionally biased region" description="Polar residues" evidence="3">
    <location>
        <begin position="347"/>
        <end position="357"/>
    </location>
</feature>
<dbReference type="GO" id="GO:0003700">
    <property type="term" value="F:DNA-binding transcription factor activity"/>
    <property type="evidence" value="ECO:0007669"/>
    <property type="project" value="InterPro"/>
</dbReference>
<gene>
    <name evidence="5" type="ORF">M378DRAFT_12802</name>
</gene>
<evidence type="ECO:0000256" key="2">
    <source>
        <dbReference type="PROSITE-ProRule" id="PRU00505"/>
    </source>
</evidence>
<feature type="region of interest" description="Disordered" evidence="3">
    <location>
        <begin position="347"/>
        <end position="375"/>
    </location>
</feature>
<dbReference type="EMBL" id="KN818270">
    <property type="protein sequence ID" value="KIL62461.1"/>
    <property type="molecule type" value="Genomic_DNA"/>
</dbReference>
<reference evidence="5 6" key="1">
    <citation type="submission" date="2014-04" db="EMBL/GenBank/DDBJ databases">
        <title>Evolutionary Origins and Diversification of the Mycorrhizal Mutualists.</title>
        <authorList>
            <consortium name="DOE Joint Genome Institute"/>
            <consortium name="Mycorrhizal Genomics Consortium"/>
            <person name="Kohler A."/>
            <person name="Kuo A."/>
            <person name="Nagy L.G."/>
            <person name="Floudas D."/>
            <person name="Copeland A."/>
            <person name="Barry K.W."/>
            <person name="Cichocki N."/>
            <person name="Veneault-Fourrey C."/>
            <person name="LaButti K."/>
            <person name="Lindquist E.A."/>
            <person name="Lipzen A."/>
            <person name="Lundell T."/>
            <person name="Morin E."/>
            <person name="Murat C."/>
            <person name="Riley R."/>
            <person name="Ohm R."/>
            <person name="Sun H."/>
            <person name="Tunlid A."/>
            <person name="Henrissat B."/>
            <person name="Grigoriev I.V."/>
            <person name="Hibbett D.S."/>
            <person name="Martin F."/>
        </authorList>
    </citation>
    <scope>NUCLEOTIDE SEQUENCE [LARGE SCALE GENOMIC DNA]</scope>
    <source>
        <strain evidence="5 6">Koide BX008</strain>
    </source>
</reference>
<dbReference type="SMART" id="SM00426">
    <property type="entry name" value="TEA"/>
    <property type="match status" value="1"/>
</dbReference>
<dbReference type="OrthoDB" id="10006572at2759"/>
<dbReference type="Pfam" id="PF01285">
    <property type="entry name" value="TEA"/>
    <property type="match status" value="1"/>
</dbReference>
<evidence type="ECO:0000313" key="6">
    <source>
        <dbReference type="Proteomes" id="UP000054549"/>
    </source>
</evidence>
<proteinExistence type="inferred from homology"/>
<sequence length="512" mass="56415">MDRDTTLLPTLATFHGVASHPSRSGDRPNETFASVVKSRKGWKSSKNGEAVWPLELEAALVEGRLEIDGYSLNVSQDLAGLEIYVPHNIRVARSLGRSPLRNRFISDYIYKKTGKRRTPKQVGSRIQQMRDTSAGKHLMGLLRPYAAQRRLTDPSCSAMSCSGLTAAGRQDSEDARSDSNSRESSQGLEAELINVVYIDLLPPLSPQTVLEMGGMLTDLPAKRINEPGSSMHPRHIQSIDPTVAFLSRSTISAHAVYTVRRQDTIVHTEHIALEYAGRLSGETDDMHHTDKPHLYRSALVPGYWERICNSTTPTQFTIEQEVRLDRSAASERPLFSSLYKFRFIPNPSSSSDDQQTHLPIHDKLAGPTTEDQHSSGVWDISEFLGPCLEALGQDITTEDGTFLDEYFSSTMQSPPSAIDSPELQSDGLFSPPPPSKPHSAVLVSSCTSELSDNLSRMPSPAVTTSSTSFDFSVVDHDSPTKKGIETYFDTFHSSKEPDMIFGDGISSGDWLS</sequence>
<organism evidence="5 6">
    <name type="scientific">Amanita muscaria (strain Koide BX008)</name>
    <dbReference type="NCBI Taxonomy" id="946122"/>
    <lineage>
        <taxon>Eukaryota</taxon>
        <taxon>Fungi</taxon>
        <taxon>Dikarya</taxon>
        <taxon>Basidiomycota</taxon>
        <taxon>Agaricomycotina</taxon>
        <taxon>Agaricomycetes</taxon>
        <taxon>Agaricomycetidae</taxon>
        <taxon>Agaricales</taxon>
        <taxon>Pluteineae</taxon>
        <taxon>Amanitaceae</taxon>
        <taxon>Amanita</taxon>
    </lineage>
</organism>
<evidence type="ECO:0000313" key="5">
    <source>
        <dbReference type="EMBL" id="KIL62461.1"/>
    </source>
</evidence>
<accession>A0A0C2X007</accession>
<feature type="region of interest" description="Disordered" evidence="3">
    <location>
        <begin position="165"/>
        <end position="186"/>
    </location>
</feature>
<dbReference type="Gene3D" id="6.10.20.40">
    <property type="entry name" value="TEA/ATTS domain"/>
    <property type="match status" value="1"/>
</dbReference>
<dbReference type="Proteomes" id="UP000054549">
    <property type="component" value="Unassembled WGS sequence"/>
</dbReference>
<dbReference type="InParanoid" id="A0A0C2X007"/>
<keyword evidence="6" id="KW-1185">Reference proteome</keyword>
<feature type="DNA-binding region" description="TEA" evidence="2">
    <location>
        <begin position="45"/>
        <end position="136"/>
    </location>
</feature>
<dbReference type="InterPro" id="IPR000818">
    <property type="entry name" value="TEA/ATTS_dom"/>
</dbReference>